<dbReference type="Gene3D" id="2.60.40.740">
    <property type="match status" value="1"/>
</dbReference>
<evidence type="ECO:0000256" key="7">
    <source>
        <dbReference type="SAM" id="Phobius"/>
    </source>
</evidence>
<dbReference type="EMBL" id="CP046314">
    <property type="protein sequence ID" value="QGS09089.1"/>
    <property type="molecule type" value="Genomic_DNA"/>
</dbReference>
<feature type="region of interest" description="Disordered" evidence="6">
    <location>
        <begin position="1026"/>
        <end position="1062"/>
    </location>
</feature>
<dbReference type="SUPFAM" id="SSF49401">
    <property type="entry name" value="Bacterial adhesins"/>
    <property type="match status" value="2"/>
</dbReference>
<gene>
    <name evidence="10" type="ORF">FOC49_03985</name>
</gene>
<sequence>MLIRKLLKSLFKISIAMLLLLSSIFVSMSAVKADNTTPKELTEVINGVELLDASDTKQKTTETGEYLIRTGQAYKLRVTFDLKKYNENLNNGDYFTFDIPAPMTVYNDKQQLVDPTTKVNIGEAVVTANGSDKGGKITVTLKNLDKYLAATGGDKVKDVSGNFSGSFRFIKDQTSTLISFNSNAMKQEIRQIYTSKTISGPKVGVENYAKVGGQAERNEWSSPKLAAIGSVSKGDAVSNWRVRVNTEKQDFGQNIVLHDSIPNDDVAYTPAQYIPESLKVYKADITSGTSGIPDVAELMVEGKDYTVSWNENYTSFDITIKDGTTSYFITYSTTTPNDGTKVANVVALSQADGKKLSQNTSRPNAFSMKAEATSLISGTIVASTAYQIKINKTDAFTLSPVSGAVYTVTAVDDPTETTEATTNEKGIALTKTYDQKWEGKLFKIKEKTAPAGYTLDEKEYTLKLGAAGSVINLKDNPIPAKVNIKAKKVVSGREGGLPKADEFTFNLYSVGNLNTPIATAKTKADGTITFENIEVKGTGVYNYVIKEDTTNAVAGVTFDEAAKEITVKAEFQGSALKASVTSDEPIFTNTYTAKPTKASITATKALNGSTLKDDQFEFELKEGAKVVGTAKNKADGTITFEDITYTEAGVHTYTLTEKEGTEGGVTYDKTSHEVKVEVTDNGQGKLVAAVTGNNPAFTNTYKAAETKATITATKVLNGSTLKDDQFEFELKEGAKVVGTAKNKADGTITFEDITYTEAGVHTYTLTEKEGTEGGVTYDKTSHDIKVEVTDNGQGKLVAAVTGNNPTFTNTYKAAETKATITAKKVLEGKALEADKYEFELKEGAKVVGTAKNKADGTITFEDITYTEVGEHEYTVTEKAGNEAGVTYDSKSYTVKVKVTDNGQGQLEAAVTDNNPTFTNTYKAAATKATIKAKKVLEGKVLEADKYEFELKEGAKVVGTAKNKADGSIAFDVEYTKAGEYEYTVTEKAGNEAGVTYDSKSYTVKVKVTDNGQGQLEAKVTGDGDNVIFTNKYNKPDKPATETPDGSNDPEPKKTLPNTGATDSPVLPGLLGFALMAVSAFLYRAKNNN</sequence>
<dbReference type="Pfam" id="PF00746">
    <property type="entry name" value="Gram_pos_anchor"/>
    <property type="match status" value="1"/>
</dbReference>
<proteinExistence type="predicted"/>
<protein>
    <submittedName>
        <fullName evidence="10">LPXTG cell wall anchor domain-containing protein</fullName>
    </submittedName>
</protein>
<dbReference type="PROSITE" id="PS50847">
    <property type="entry name" value="GRAM_POS_ANCHORING"/>
    <property type="match status" value="1"/>
</dbReference>
<evidence type="ECO:0000256" key="3">
    <source>
        <dbReference type="ARBA" id="ARBA00022525"/>
    </source>
</evidence>
<dbReference type="InterPro" id="IPR041033">
    <property type="entry name" value="SpaA_PFL_dom_1"/>
</dbReference>
<organism evidence="10 11">
    <name type="scientific">Gemella morbillorum</name>
    <dbReference type="NCBI Taxonomy" id="29391"/>
    <lineage>
        <taxon>Bacteria</taxon>
        <taxon>Bacillati</taxon>
        <taxon>Bacillota</taxon>
        <taxon>Bacilli</taxon>
        <taxon>Bacillales</taxon>
        <taxon>Gemellaceae</taxon>
        <taxon>Gemella</taxon>
    </lineage>
</organism>
<keyword evidence="7" id="KW-0812">Transmembrane</keyword>
<dbReference type="Gene3D" id="2.60.40.3050">
    <property type="match status" value="5"/>
</dbReference>
<keyword evidence="7" id="KW-1133">Transmembrane helix</keyword>
<evidence type="ECO:0000256" key="2">
    <source>
        <dbReference type="ARBA" id="ARBA00022512"/>
    </source>
</evidence>
<keyword evidence="2" id="KW-0134">Cell wall</keyword>
<accession>A0AAP9KT38</accession>
<dbReference type="NCBIfam" id="TIGR01167">
    <property type="entry name" value="LPXTG_anchor"/>
    <property type="match status" value="1"/>
</dbReference>
<evidence type="ECO:0000256" key="8">
    <source>
        <dbReference type="SAM" id="SignalP"/>
    </source>
</evidence>
<dbReference type="NCBIfam" id="TIGR03786">
    <property type="entry name" value="strep_pil_rpt"/>
    <property type="match status" value="4"/>
</dbReference>
<evidence type="ECO:0000313" key="11">
    <source>
        <dbReference type="Proteomes" id="UP000425411"/>
    </source>
</evidence>
<dbReference type="Gene3D" id="2.60.40.1280">
    <property type="match status" value="1"/>
</dbReference>
<evidence type="ECO:0000256" key="6">
    <source>
        <dbReference type="SAM" id="MobiDB-lite"/>
    </source>
</evidence>
<evidence type="ECO:0000256" key="5">
    <source>
        <dbReference type="ARBA" id="ARBA00023088"/>
    </source>
</evidence>
<keyword evidence="3" id="KW-0964">Secreted</keyword>
<dbReference type="RefSeq" id="WP_155951670.1">
    <property type="nucleotide sequence ID" value="NZ_CP046314.1"/>
</dbReference>
<comment type="subcellular location">
    <subcellularLocation>
        <location evidence="1">Secreted</location>
        <location evidence="1">Cell wall</location>
        <topology evidence="1">Peptidoglycan-anchor</topology>
    </subcellularLocation>
</comment>
<keyword evidence="7" id="KW-0472">Membrane</keyword>
<feature type="chain" id="PRO_5042875164" evidence="8">
    <location>
        <begin position="33"/>
        <end position="1088"/>
    </location>
</feature>
<dbReference type="InterPro" id="IPR022464">
    <property type="entry name" value="Strep_pil_isopept_link"/>
</dbReference>
<keyword evidence="5" id="KW-0572">Peptidoglycan-anchor</keyword>
<reference evidence="10 11" key="1">
    <citation type="submission" date="2019-11" db="EMBL/GenBank/DDBJ databases">
        <title>FDA dAtabase for Regulatory Grade micrObial Sequences (FDA-ARGOS): Supporting development and validation of Infectious Disease Dx tests.</title>
        <authorList>
            <person name="Turner S."/>
            <person name="Byrd R."/>
            <person name="Tallon L."/>
            <person name="Sadzewicz L."/>
            <person name="Vavikolanu K."/>
            <person name="Mehta A."/>
            <person name="Aluvathingal J."/>
            <person name="Nadendla S."/>
            <person name="Myers T."/>
            <person name="Yan Y."/>
            <person name="Sichtig H."/>
        </authorList>
    </citation>
    <scope>NUCLEOTIDE SEQUENCE [LARGE SCALE GENOMIC DNA]</scope>
    <source>
        <strain evidence="10 11">FDAARGOS_741</strain>
    </source>
</reference>
<dbReference type="InterPro" id="IPR013783">
    <property type="entry name" value="Ig-like_fold"/>
</dbReference>
<evidence type="ECO:0000313" key="10">
    <source>
        <dbReference type="EMBL" id="QGS09089.1"/>
    </source>
</evidence>
<dbReference type="AlphaFoldDB" id="A0AAP9KT38"/>
<dbReference type="Pfam" id="PF12892">
    <property type="entry name" value="FctA"/>
    <property type="match status" value="5"/>
</dbReference>
<feature type="domain" description="Gram-positive cocci surface proteins LPxTG" evidence="9">
    <location>
        <begin position="1055"/>
        <end position="1088"/>
    </location>
</feature>
<evidence type="ECO:0000256" key="4">
    <source>
        <dbReference type="ARBA" id="ARBA00022729"/>
    </source>
</evidence>
<feature type="transmembrane region" description="Helical" evidence="7">
    <location>
        <begin position="1065"/>
        <end position="1082"/>
    </location>
</feature>
<dbReference type="InterPro" id="IPR011252">
    <property type="entry name" value="Fibrogen-bd_dom1"/>
</dbReference>
<evidence type="ECO:0000259" key="9">
    <source>
        <dbReference type="PROSITE" id="PS50847"/>
    </source>
</evidence>
<dbReference type="InterPro" id="IPR038174">
    <property type="entry name" value="Strep_pil_link_sf"/>
</dbReference>
<dbReference type="Gene3D" id="2.60.40.10">
    <property type="entry name" value="Immunoglobulins"/>
    <property type="match status" value="1"/>
</dbReference>
<feature type="signal peptide" evidence="8">
    <location>
        <begin position="1"/>
        <end position="32"/>
    </location>
</feature>
<dbReference type="InterPro" id="IPR041171">
    <property type="entry name" value="SDR_Ig"/>
</dbReference>
<name>A0AAP9KT38_9BACL</name>
<dbReference type="Proteomes" id="UP000425411">
    <property type="component" value="Chromosome"/>
</dbReference>
<keyword evidence="11" id="KW-1185">Reference proteome</keyword>
<dbReference type="InterPro" id="IPR019931">
    <property type="entry name" value="LPXTG_anchor"/>
</dbReference>
<dbReference type="Pfam" id="PF17802">
    <property type="entry name" value="SpaA"/>
    <property type="match status" value="1"/>
</dbReference>
<dbReference type="GO" id="GO:0007155">
    <property type="term" value="P:cell adhesion"/>
    <property type="evidence" value="ECO:0007669"/>
    <property type="project" value="InterPro"/>
</dbReference>
<dbReference type="Pfam" id="PF17961">
    <property type="entry name" value="Big_8"/>
    <property type="match status" value="1"/>
</dbReference>
<evidence type="ECO:0000256" key="1">
    <source>
        <dbReference type="ARBA" id="ARBA00004168"/>
    </source>
</evidence>
<keyword evidence="4 8" id="KW-0732">Signal</keyword>
<dbReference type="InterPro" id="IPR008966">
    <property type="entry name" value="Adhesion_dom_sf"/>
</dbReference>